<dbReference type="PANTHER" id="PTHR36306:SF5">
    <property type="entry name" value="SLR1535 PROTEIN"/>
    <property type="match status" value="1"/>
</dbReference>
<dbReference type="EMBL" id="JACPSX010000217">
    <property type="protein sequence ID" value="MBI3015624.1"/>
    <property type="molecule type" value="Genomic_DNA"/>
</dbReference>
<dbReference type="InterPro" id="IPR052046">
    <property type="entry name" value="GH57_Enzymes"/>
</dbReference>
<comment type="caution">
    <text evidence="4">The sequence shown here is derived from an EMBL/GenBank/DDBJ whole genome shotgun (WGS) entry which is preliminary data.</text>
</comment>
<keyword evidence="4" id="KW-0378">Hydrolase</keyword>
<dbReference type="GO" id="GO:0005975">
    <property type="term" value="P:carbohydrate metabolic process"/>
    <property type="evidence" value="ECO:0007669"/>
    <property type="project" value="InterPro"/>
</dbReference>
<reference evidence="4" key="1">
    <citation type="submission" date="2020-07" db="EMBL/GenBank/DDBJ databases">
        <title>Huge and variable diversity of episymbiotic CPR bacteria and DPANN archaea in groundwater ecosystems.</title>
        <authorList>
            <person name="He C.Y."/>
            <person name="Keren R."/>
            <person name="Whittaker M."/>
            <person name="Farag I.F."/>
            <person name="Doudna J."/>
            <person name="Cate J.H.D."/>
            <person name="Banfield J.F."/>
        </authorList>
    </citation>
    <scope>NUCLEOTIDE SEQUENCE</scope>
    <source>
        <strain evidence="4">NC_groundwater_717_Ag_S-0.2um_59_8</strain>
    </source>
</reference>
<sequence>MTKVVYVPWLHMHQPPVWRGEDGGEKLVGNLLKMITGPPNSEESWNGRIFARAYKNPARHVLQLAAEGLSPRIILDFSGCLLKELWELSSSGFFDSLEVEGEKIGNIISLYREVLERIPETMEMAGSSYFHSYFPVSPRRDWEAQILRWRELYGELFGEEALKRVKGFWLPEMGVPGEKSMAALIRILKRAGYQWLILPPHVLQAQGPVEGGVFRLVCEDDQGKEEITAVVRDTQMGIRQQEGCDANGIYNDLRRKRDHLGKGGKPLLIIPTSDGENGNNMMFRFFPETFAPFFRLLSREDGIESLSISDYLERYCPAGPQEEVRIRAEGGSWIGGHESWQRSGRGGEILNRIEEVSRLLHSVHRFNDPLYREAEERVLTCQTSCYVYWGQDFWYAQAEKSLNRAEECLSQFGGKG</sequence>
<organism evidence="4 5">
    <name type="scientific">Tectimicrobiota bacterium</name>
    <dbReference type="NCBI Taxonomy" id="2528274"/>
    <lineage>
        <taxon>Bacteria</taxon>
        <taxon>Pseudomonadati</taxon>
        <taxon>Nitrospinota/Tectimicrobiota group</taxon>
        <taxon>Candidatus Tectimicrobiota</taxon>
    </lineage>
</organism>
<comment type="similarity">
    <text evidence="1">Belongs to the glycosyl hydrolase 57 family.</text>
</comment>
<evidence type="ECO:0000313" key="4">
    <source>
        <dbReference type="EMBL" id="MBI3015624.1"/>
    </source>
</evidence>
<evidence type="ECO:0000259" key="3">
    <source>
        <dbReference type="Pfam" id="PF03065"/>
    </source>
</evidence>
<gene>
    <name evidence="4" type="ORF">HYY65_11345</name>
</gene>
<dbReference type="SUPFAM" id="SSF88713">
    <property type="entry name" value="Glycoside hydrolase/deacetylase"/>
    <property type="match status" value="1"/>
</dbReference>
<evidence type="ECO:0000313" key="5">
    <source>
        <dbReference type="Proteomes" id="UP000741360"/>
    </source>
</evidence>
<accession>A0A932M1K9</accession>
<dbReference type="PANTHER" id="PTHR36306">
    <property type="entry name" value="ALPHA-AMYLASE-RELATED-RELATED"/>
    <property type="match status" value="1"/>
</dbReference>
<evidence type="ECO:0000256" key="2">
    <source>
        <dbReference type="ARBA" id="ARBA00023277"/>
    </source>
</evidence>
<dbReference type="AlphaFoldDB" id="A0A932M1K9"/>
<dbReference type="Gene3D" id="3.20.110.20">
    <property type="match status" value="1"/>
</dbReference>
<protein>
    <submittedName>
        <fullName evidence="4">Glycoside hydrolase</fullName>
    </submittedName>
</protein>
<proteinExistence type="inferred from homology"/>
<name>A0A932M1K9_UNCTE</name>
<keyword evidence="2" id="KW-0119">Carbohydrate metabolism</keyword>
<evidence type="ECO:0000256" key="1">
    <source>
        <dbReference type="ARBA" id="ARBA00006821"/>
    </source>
</evidence>
<dbReference type="InterPro" id="IPR011330">
    <property type="entry name" value="Glyco_hydro/deAcase_b/a-brl"/>
</dbReference>
<feature type="domain" description="Glycoside hydrolase family 57 N-terminal" evidence="3">
    <location>
        <begin position="52"/>
        <end position="198"/>
    </location>
</feature>
<dbReference type="Pfam" id="PF03065">
    <property type="entry name" value="Glyco_hydro_57"/>
    <property type="match status" value="1"/>
</dbReference>
<dbReference type="Proteomes" id="UP000741360">
    <property type="component" value="Unassembled WGS sequence"/>
</dbReference>
<dbReference type="InterPro" id="IPR004300">
    <property type="entry name" value="Glyco_hydro_57_N"/>
</dbReference>
<dbReference type="GO" id="GO:0016787">
    <property type="term" value="F:hydrolase activity"/>
    <property type="evidence" value="ECO:0007669"/>
    <property type="project" value="UniProtKB-KW"/>
</dbReference>